<dbReference type="GO" id="GO:0016491">
    <property type="term" value="F:oxidoreductase activity"/>
    <property type="evidence" value="ECO:0007669"/>
    <property type="project" value="InterPro"/>
</dbReference>
<dbReference type="STRING" id="593133.SAMN04488006_1587"/>
<evidence type="ECO:0000313" key="2">
    <source>
        <dbReference type="EMBL" id="SFS48520.1"/>
    </source>
</evidence>
<organism evidence="2 3">
    <name type="scientific">Lutibacter maritimus</name>
    <dbReference type="NCBI Taxonomy" id="593133"/>
    <lineage>
        <taxon>Bacteria</taxon>
        <taxon>Pseudomonadati</taxon>
        <taxon>Bacteroidota</taxon>
        <taxon>Flavobacteriia</taxon>
        <taxon>Flavobacteriales</taxon>
        <taxon>Flavobacteriaceae</taxon>
        <taxon>Lutibacter</taxon>
    </lineage>
</organism>
<dbReference type="InterPro" id="IPR023210">
    <property type="entry name" value="NADP_OxRdtase_dom"/>
</dbReference>
<proteinExistence type="predicted"/>
<dbReference type="PANTHER" id="PTHR43312:SF1">
    <property type="entry name" value="NADP-DEPENDENT OXIDOREDUCTASE DOMAIN-CONTAINING PROTEIN"/>
    <property type="match status" value="1"/>
</dbReference>
<dbReference type="RefSeq" id="WP_090224581.1">
    <property type="nucleotide sequence ID" value="NZ_FOZP01000003.1"/>
</dbReference>
<name>A0A1I6Q8A8_9FLAO</name>
<dbReference type="CDD" id="cd19086">
    <property type="entry name" value="AKR_AKR11C1"/>
    <property type="match status" value="1"/>
</dbReference>
<dbReference type="SUPFAM" id="SSF51430">
    <property type="entry name" value="NAD(P)-linked oxidoreductase"/>
    <property type="match status" value="1"/>
</dbReference>
<keyword evidence="3" id="KW-1185">Reference proteome</keyword>
<sequence length="313" mass="35254">MKYKKYIKNTINISEIGLGAWQLGQNSGWKSMTETEATQLVHKSLDFGINFFDTAPNYGHGTGEARLGKALKGVDRSKVVINTKFGHTHTGTQNYNANNIRESLEGSLKRLQVDYVDSLIIHNPPSECFDGNKNDHYEILDRLIDEGKIKAYGASLDTYDDMKLLMNTTNSKVMEVFFNILHQDTLRGFEQAQKEEVGIIVKIPLDSGWLTGKYNAESSFNDIRSRWSKQDIETRANLVNKVKAVFGTDENLAQKAIAFCLAYDAVSTVIPGNVTIEQLKSNVQSADISISPSIIRELENLYHTEIKKRNLPW</sequence>
<accession>A0A1I6Q8A8</accession>
<evidence type="ECO:0000259" key="1">
    <source>
        <dbReference type="Pfam" id="PF00248"/>
    </source>
</evidence>
<gene>
    <name evidence="2" type="ORF">SAMN04488006_1587</name>
</gene>
<protein>
    <submittedName>
        <fullName evidence="2">Predicted oxidoreductase</fullName>
    </submittedName>
</protein>
<dbReference type="Proteomes" id="UP000199312">
    <property type="component" value="Unassembled WGS sequence"/>
</dbReference>
<feature type="domain" description="NADP-dependent oxidoreductase" evidence="1">
    <location>
        <begin position="15"/>
        <end position="301"/>
    </location>
</feature>
<dbReference type="PRINTS" id="PR00069">
    <property type="entry name" value="ALDKETRDTASE"/>
</dbReference>
<dbReference type="InterPro" id="IPR036812">
    <property type="entry name" value="NAD(P)_OxRdtase_dom_sf"/>
</dbReference>
<dbReference type="Gene3D" id="3.20.20.100">
    <property type="entry name" value="NADP-dependent oxidoreductase domain"/>
    <property type="match status" value="1"/>
</dbReference>
<evidence type="ECO:0000313" key="3">
    <source>
        <dbReference type="Proteomes" id="UP000199312"/>
    </source>
</evidence>
<dbReference type="InterPro" id="IPR053135">
    <property type="entry name" value="AKR2_Oxidoreductase"/>
</dbReference>
<dbReference type="EMBL" id="FOZP01000003">
    <property type="protein sequence ID" value="SFS48520.1"/>
    <property type="molecule type" value="Genomic_DNA"/>
</dbReference>
<dbReference type="PANTHER" id="PTHR43312">
    <property type="entry name" value="D-THREO-ALDOSE 1-DEHYDROGENASE"/>
    <property type="match status" value="1"/>
</dbReference>
<dbReference type="Pfam" id="PF00248">
    <property type="entry name" value="Aldo_ket_red"/>
    <property type="match status" value="1"/>
</dbReference>
<dbReference type="InterPro" id="IPR020471">
    <property type="entry name" value="AKR"/>
</dbReference>
<dbReference type="OrthoDB" id="9773828at2"/>
<dbReference type="AlphaFoldDB" id="A0A1I6Q8A8"/>
<reference evidence="3" key="1">
    <citation type="submission" date="2016-10" db="EMBL/GenBank/DDBJ databases">
        <authorList>
            <person name="Varghese N."/>
            <person name="Submissions S."/>
        </authorList>
    </citation>
    <scope>NUCLEOTIDE SEQUENCE [LARGE SCALE GENOMIC DNA]</scope>
    <source>
        <strain evidence="3">DSM 24450</strain>
    </source>
</reference>